<organism evidence="4 5">
    <name type="scientific">Planctomicrobium piriforme</name>
    <dbReference type="NCBI Taxonomy" id="1576369"/>
    <lineage>
        <taxon>Bacteria</taxon>
        <taxon>Pseudomonadati</taxon>
        <taxon>Planctomycetota</taxon>
        <taxon>Planctomycetia</taxon>
        <taxon>Planctomycetales</taxon>
        <taxon>Planctomycetaceae</taxon>
        <taxon>Planctomicrobium</taxon>
    </lineage>
</organism>
<proteinExistence type="predicted"/>
<sequence>MKRLDWLQQLRKQLFSAFSRPHGRRRHKISTAKVVQRLECRTLLTAAPAGNSVQISQDPSNPRLQFNPDVATDSSGDYIVAWDGYSKTGVRGVIARRFDTDGHAFGGELVVFRAPAAQPFYPEMTVKVAMDAAGDFVAVWTEGTLSESQGIFAQRYNSSGSKQGDVIRIQDGSIPDVAMDAAGDFVLTWKSQSSDGTNTVKMLSARAYDVTGVQHGGDVLLASSTTAAFTTPVVAMNAGGEFAVAWGEGYTTSYDHITTIQSRIYDLDVELLKARDPFVSGAELQMSSIAIDSNGDEIVVWNNDTHQYGSQGEDVYALLYQPGSDQPSNTRVNTTRRGEVQGQVAMDDARDVTVVWTSVRPGPDILGQQFQLTGNAGARQLTPVGKELMVSQERQQQSQPSVAMDPQGDFRVAWLSSYYGNGDGYGHNLSNKDFARRYDSDLTPDNLSVSSTSIAENKPIGTTVGSLHAHDPNSGVTLSYALVAGEGATDNASFQISGAKLLTAASFDFETKSSYSIRIRVTDSYGMAYEQSFVISVTNVNDSPVIGGFSGTAYYSAGGDPLGIARSATVTDDSADFHGGKLTVKLTTNAQGTDVLSIASQGIAAGQISTYNDKVRYAGVVIGTFTGGTNKVGLSVLLNAKATAEAVQALLRSITFSSTLADPTTLPRTVQAMLSDGDGGTSSPVSKTIAFV</sequence>
<reference evidence="5" key="1">
    <citation type="submission" date="2016-10" db="EMBL/GenBank/DDBJ databases">
        <authorList>
            <person name="Varghese N."/>
            <person name="Submissions S."/>
        </authorList>
    </citation>
    <scope>NUCLEOTIDE SEQUENCE [LARGE SCALE GENOMIC DNA]</scope>
    <source>
        <strain evidence="5">DSM 26348</strain>
    </source>
</reference>
<keyword evidence="5" id="KW-1185">Reference proteome</keyword>
<dbReference type="SMART" id="SM00112">
    <property type="entry name" value="CA"/>
    <property type="match status" value="1"/>
</dbReference>
<dbReference type="RefSeq" id="WP_175517320.1">
    <property type="nucleotide sequence ID" value="NZ_FOQD01000006.1"/>
</dbReference>
<keyword evidence="1" id="KW-0812">Transmembrane</keyword>
<dbReference type="STRING" id="1576369.SAMN05421753_106245"/>
<protein>
    <submittedName>
        <fullName evidence="4">Cadherin domain-containing protein</fullName>
    </submittedName>
</protein>
<dbReference type="Proteomes" id="UP000199518">
    <property type="component" value="Unassembled WGS sequence"/>
</dbReference>
<dbReference type="GO" id="GO:0005886">
    <property type="term" value="C:plasma membrane"/>
    <property type="evidence" value="ECO:0007669"/>
    <property type="project" value="UniProtKB-SubCell"/>
</dbReference>
<dbReference type="AlphaFoldDB" id="A0A1I3G930"/>
<dbReference type="CDD" id="cd11304">
    <property type="entry name" value="Cadherin_repeat"/>
    <property type="match status" value="1"/>
</dbReference>
<gene>
    <name evidence="4" type="ORF">SAMN05421753_106245</name>
</gene>
<evidence type="ECO:0000313" key="4">
    <source>
        <dbReference type="EMBL" id="SFI19980.1"/>
    </source>
</evidence>
<feature type="domain" description="Cadherin" evidence="3">
    <location>
        <begin position="446"/>
        <end position="546"/>
    </location>
</feature>
<evidence type="ECO:0000256" key="1">
    <source>
        <dbReference type="ARBA" id="ARBA00022692"/>
    </source>
</evidence>
<keyword evidence="2" id="KW-0472">Membrane</keyword>
<dbReference type="PANTHER" id="PTHR24026:SF126">
    <property type="entry name" value="PROTOCADHERIN FAT 4"/>
    <property type="match status" value="1"/>
</dbReference>
<evidence type="ECO:0000256" key="2">
    <source>
        <dbReference type="ARBA" id="ARBA00022989"/>
    </source>
</evidence>
<dbReference type="Pfam" id="PF00028">
    <property type="entry name" value="Cadherin"/>
    <property type="match status" value="1"/>
</dbReference>
<dbReference type="InterPro" id="IPR015919">
    <property type="entry name" value="Cadherin-like_sf"/>
</dbReference>
<keyword evidence="2" id="KW-1133">Transmembrane helix</keyword>
<evidence type="ECO:0000259" key="3">
    <source>
        <dbReference type="PROSITE" id="PS50268"/>
    </source>
</evidence>
<evidence type="ECO:0000313" key="5">
    <source>
        <dbReference type="Proteomes" id="UP000199518"/>
    </source>
</evidence>
<dbReference type="GO" id="GO:0007156">
    <property type="term" value="P:homophilic cell adhesion via plasma membrane adhesion molecules"/>
    <property type="evidence" value="ECO:0007669"/>
    <property type="project" value="InterPro"/>
</dbReference>
<dbReference type="GO" id="GO:0005509">
    <property type="term" value="F:calcium ion binding"/>
    <property type="evidence" value="ECO:0007669"/>
    <property type="project" value="InterPro"/>
</dbReference>
<accession>A0A1I3G930</accession>
<dbReference type="PROSITE" id="PS50268">
    <property type="entry name" value="CADHERIN_2"/>
    <property type="match status" value="1"/>
</dbReference>
<dbReference type="SUPFAM" id="SSF49313">
    <property type="entry name" value="Cadherin-like"/>
    <property type="match status" value="1"/>
</dbReference>
<name>A0A1I3G930_9PLAN</name>
<dbReference type="Gene3D" id="2.60.40.60">
    <property type="entry name" value="Cadherins"/>
    <property type="match status" value="1"/>
</dbReference>
<dbReference type="EMBL" id="FOQD01000006">
    <property type="protein sequence ID" value="SFI19980.1"/>
    <property type="molecule type" value="Genomic_DNA"/>
</dbReference>
<dbReference type="InterPro" id="IPR002126">
    <property type="entry name" value="Cadherin-like_dom"/>
</dbReference>
<dbReference type="PANTHER" id="PTHR24026">
    <property type="entry name" value="FAT ATYPICAL CADHERIN-RELATED"/>
    <property type="match status" value="1"/>
</dbReference>